<dbReference type="EMBL" id="FOOK01000003">
    <property type="protein sequence ID" value="SFF71052.1"/>
    <property type="molecule type" value="Genomic_DNA"/>
</dbReference>
<dbReference type="InterPro" id="IPR043130">
    <property type="entry name" value="CDP-OH_PTrfase_TM_dom"/>
</dbReference>
<feature type="region of interest" description="Disordered" evidence="3">
    <location>
        <begin position="326"/>
        <end position="346"/>
    </location>
</feature>
<evidence type="ECO:0000256" key="4">
    <source>
        <dbReference type="SAM" id="Phobius"/>
    </source>
</evidence>
<keyword evidence="1 2" id="KW-0808">Transferase</keyword>
<feature type="transmembrane region" description="Helical" evidence="4">
    <location>
        <begin position="52"/>
        <end position="82"/>
    </location>
</feature>
<evidence type="ECO:0000313" key="6">
    <source>
        <dbReference type="Proteomes" id="UP000198661"/>
    </source>
</evidence>
<feature type="region of interest" description="Disordered" evidence="3">
    <location>
        <begin position="189"/>
        <end position="212"/>
    </location>
</feature>
<feature type="transmembrane region" description="Helical" evidence="4">
    <location>
        <begin position="259"/>
        <end position="279"/>
    </location>
</feature>
<dbReference type="GO" id="GO:0016020">
    <property type="term" value="C:membrane"/>
    <property type="evidence" value="ECO:0007669"/>
    <property type="project" value="InterPro"/>
</dbReference>
<proteinExistence type="inferred from homology"/>
<feature type="transmembrane region" description="Helical" evidence="4">
    <location>
        <begin position="285"/>
        <end position="304"/>
    </location>
</feature>
<evidence type="ECO:0000313" key="5">
    <source>
        <dbReference type="EMBL" id="SFF71052.1"/>
    </source>
</evidence>
<keyword evidence="4" id="KW-0472">Membrane</keyword>
<accession>A0A1I2KVE1</accession>
<dbReference type="AlphaFoldDB" id="A0A1I2KVE1"/>
<keyword evidence="4" id="KW-1133">Transmembrane helix</keyword>
<feature type="transmembrane region" description="Helical" evidence="4">
    <location>
        <begin position="135"/>
        <end position="158"/>
    </location>
</feature>
<evidence type="ECO:0000256" key="2">
    <source>
        <dbReference type="RuleBase" id="RU003750"/>
    </source>
</evidence>
<dbReference type="GO" id="GO:0008654">
    <property type="term" value="P:phospholipid biosynthetic process"/>
    <property type="evidence" value="ECO:0007669"/>
    <property type="project" value="InterPro"/>
</dbReference>
<dbReference type="RefSeq" id="WP_245751984.1">
    <property type="nucleotide sequence ID" value="NZ_FOOK01000003.1"/>
</dbReference>
<dbReference type="Proteomes" id="UP000198661">
    <property type="component" value="Unassembled WGS sequence"/>
</dbReference>
<reference evidence="5 6" key="1">
    <citation type="submission" date="2016-10" db="EMBL/GenBank/DDBJ databases">
        <authorList>
            <person name="de Groot N.N."/>
        </authorList>
    </citation>
    <scope>NUCLEOTIDE SEQUENCE [LARGE SCALE GENOMIC DNA]</scope>
    <source>
        <strain evidence="5 6">DSM 44945</strain>
    </source>
</reference>
<dbReference type="GO" id="GO:0016780">
    <property type="term" value="F:phosphotransferase activity, for other substituted phosphate groups"/>
    <property type="evidence" value="ECO:0007669"/>
    <property type="project" value="InterPro"/>
</dbReference>
<protein>
    <submittedName>
        <fullName evidence="5">CDP-alcohol phosphatidyltransferase</fullName>
    </submittedName>
</protein>
<feature type="compositionally biased region" description="Acidic residues" evidence="3">
    <location>
        <begin position="191"/>
        <end position="208"/>
    </location>
</feature>
<comment type="similarity">
    <text evidence="2">Belongs to the CDP-alcohol phosphatidyltransferase class-I family.</text>
</comment>
<dbReference type="Pfam" id="PF01066">
    <property type="entry name" value="CDP-OH_P_transf"/>
    <property type="match status" value="1"/>
</dbReference>
<evidence type="ECO:0000256" key="3">
    <source>
        <dbReference type="SAM" id="MobiDB-lite"/>
    </source>
</evidence>
<dbReference type="STRING" id="201973.SAMN04488025_10388"/>
<dbReference type="PROSITE" id="PS00379">
    <property type="entry name" value="CDP_ALCOHOL_P_TRANSF"/>
    <property type="match status" value="1"/>
</dbReference>
<dbReference type="Gene3D" id="1.20.120.1760">
    <property type="match status" value="1"/>
</dbReference>
<keyword evidence="4" id="KW-0812">Transmembrane</keyword>
<organism evidence="5 6">
    <name type="scientific">Planifilum fulgidum</name>
    <dbReference type="NCBI Taxonomy" id="201973"/>
    <lineage>
        <taxon>Bacteria</taxon>
        <taxon>Bacillati</taxon>
        <taxon>Bacillota</taxon>
        <taxon>Bacilli</taxon>
        <taxon>Bacillales</taxon>
        <taxon>Thermoactinomycetaceae</taxon>
        <taxon>Planifilum</taxon>
    </lineage>
</organism>
<sequence length="346" mass="39160">MSNQRTYTMEDVKETFKKKDAWWTVLLVDPVAARLILPVANRTQITPNQLTIASFIIGMTAALCFYLGSYWALVIGALLYHISFVIDCMDGKIARLKGNGTSFGMLLDISLDHVRVALCGVALTFGQFRLTGDVAYLYLLSLFLIAYFARHINALHLYKLRREMRKKLRKARKELYETAEAAGIALKPMEEEKEAEDKEEDEESADDGLQEKGTPKAEEAFAPLDVAVNSKTDLQQAFKSKFTTYMKIREFLLAKRIRMHLFSGIEFQMFIFIVAPILGIIKETILVGSFLLFAFEAAIIYKMWLSTQDFEREHDKILKAKESIAATLPDDPKTEKASGQPAKQTG</sequence>
<evidence type="ECO:0000256" key="1">
    <source>
        <dbReference type="ARBA" id="ARBA00022679"/>
    </source>
</evidence>
<name>A0A1I2KVE1_9BACL</name>
<gene>
    <name evidence="5" type="ORF">SAMN04488025_10388</name>
</gene>
<dbReference type="InterPro" id="IPR000462">
    <property type="entry name" value="CDP-OH_P_trans"/>
</dbReference>
<keyword evidence="6" id="KW-1185">Reference proteome</keyword>
<dbReference type="InterPro" id="IPR048254">
    <property type="entry name" value="CDP_ALCOHOL_P_TRANSF_CS"/>
</dbReference>